<dbReference type="OrthoDB" id="10646061at2759"/>
<evidence type="ECO:0000256" key="1">
    <source>
        <dbReference type="SAM" id="MobiDB-lite"/>
    </source>
</evidence>
<evidence type="ECO:0000313" key="3">
    <source>
        <dbReference type="Proteomes" id="UP000002009"/>
    </source>
</evidence>
<dbReference type="RefSeq" id="XP_002499553.1">
    <property type="nucleotide sequence ID" value="XM_002499507.1"/>
</dbReference>
<dbReference type="GeneID" id="8240748"/>
<feature type="region of interest" description="Disordered" evidence="1">
    <location>
        <begin position="290"/>
        <end position="330"/>
    </location>
</feature>
<dbReference type="AlphaFoldDB" id="C1E0F7"/>
<sequence>MEAAPTPNPNPAGTGGSRPARRLPVAPDSEAAAARDPNKSPRPIYYRRDVLRNFTALLRHTKLGHLRGLGLKEHTSEWPRIDFKLQHVFGECMEPGSAWYKCLNNDDRVLDFFHAVLRLASDNVIEDVEKARPLMRLLFRADEKQSYTVNGEILEKLGCSYEELRRLLISSPGGPRCERVPLPGAPEGALAPILVPNPPDVEPETEEEKAKKGRRRGWSTKEQRLRAIQRGIVTDRGLVNEKGELRPHLLAPMPMLPHFGGHDAAVQRQRMNIHATALAALISRLEWKGEEKKRSKKRAVSDADVPVTVDMGRPKPGLEAFKRPKQMSGPRNGMSGMSGMGGMGNFRPIMPLGPFPPTIMSSLWPHVQGTRVLPPTVYVPGVPGVQQVGRIPLPPRNMPIDTWSDSGSLGSVDSQALNSIMKDLEFIEETLAHERAQPTAVIT</sequence>
<dbReference type="Proteomes" id="UP000002009">
    <property type="component" value="Chromosome 2"/>
</dbReference>
<feature type="compositionally biased region" description="Pro residues" evidence="1">
    <location>
        <begin position="1"/>
        <end position="10"/>
    </location>
</feature>
<feature type="region of interest" description="Disordered" evidence="1">
    <location>
        <begin position="192"/>
        <end position="221"/>
    </location>
</feature>
<gene>
    <name evidence="2" type="ORF">MICPUN_56203</name>
</gene>
<dbReference type="KEGG" id="mis:MICPUN_56203"/>
<protein>
    <submittedName>
        <fullName evidence="2">Uncharacterized protein</fullName>
    </submittedName>
</protein>
<name>C1E0F7_MICCC</name>
<dbReference type="EMBL" id="CP001323">
    <property type="protein sequence ID" value="ACO60811.1"/>
    <property type="molecule type" value="Genomic_DNA"/>
</dbReference>
<organism evidence="2 3">
    <name type="scientific">Micromonas commoda (strain RCC299 / NOUM17 / CCMP2709)</name>
    <name type="common">Picoplanktonic green alga</name>
    <dbReference type="NCBI Taxonomy" id="296587"/>
    <lineage>
        <taxon>Eukaryota</taxon>
        <taxon>Viridiplantae</taxon>
        <taxon>Chlorophyta</taxon>
        <taxon>Mamiellophyceae</taxon>
        <taxon>Mamiellales</taxon>
        <taxon>Mamiellaceae</taxon>
        <taxon>Micromonas</taxon>
    </lineage>
</organism>
<proteinExistence type="predicted"/>
<reference evidence="2 3" key="1">
    <citation type="journal article" date="2009" name="Science">
        <title>Green evolution and dynamic adaptations revealed by genomes of the marine picoeukaryotes Micromonas.</title>
        <authorList>
            <person name="Worden A.Z."/>
            <person name="Lee J.H."/>
            <person name="Mock T."/>
            <person name="Rouze P."/>
            <person name="Simmons M.P."/>
            <person name="Aerts A.L."/>
            <person name="Allen A.E."/>
            <person name="Cuvelier M.L."/>
            <person name="Derelle E."/>
            <person name="Everett M.V."/>
            <person name="Foulon E."/>
            <person name="Grimwood J."/>
            <person name="Gundlach H."/>
            <person name="Henrissat B."/>
            <person name="Napoli C."/>
            <person name="McDonald S.M."/>
            <person name="Parker M.S."/>
            <person name="Rombauts S."/>
            <person name="Salamov A."/>
            <person name="Von Dassow P."/>
            <person name="Badger J.H."/>
            <person name="Coutinho P.M."/>
            <person name="Demir E."/>
            <person name="Dubchak I."/>
            <person name="Gentemann C."/>
            <person name="Eikrem W."/>
            <person name="Gready J.E."/>
            <person name="John U."/>
            <person name="Lanier W."/>
            <person name="Lindquist E.A."/>
            <person name="Lucas S."/>
            <person name="Mayer K.F."/>
            <person name="Moreau H."/>
            <person name="Not F."/>
            <person name="Otillar R."/>
            <person name="Panaud O."/>
            <person name="Pangilinan J."/>
            <person name="Paulsen I."/>
            <person name="Piegu B."/>
            <person name="Poliakov A."/>
            <person name="Robbens S."/>
            <person name="Schmutz J."/>
            <person name="Toulza E."/>
            <person name="Wyss T."/>
            <person name="Zelensky A."/>
            <person name="Zhou K."/>
            <person name="Armbrust E.V."/>
            <person name="Bhattacharya D."/>
            <person name="Goodenough U.W."/>
            <person name="Van de Peer Y."/>
            <person name="Grigoriev I.V."/>
        </authorList>
    </citation>
    <scope>NUCLEOTIDE SEQUENCE [LARGE SCALE GENOMIC DNA]</scope>
    <source>
        <strain evidence="3">RCC299 / NOUM17</strain>
    </source>
</reference>
<evidence type="ECO:0000313" key="2">
    <source>
        <dbReference type="EMBL" id="ACO60811.1"/>
    </source>
</evidence>
<keyword evidence="3" id="KW-1185">Reference proteome</keyword>
<accession>C1E0F7</accession>
<dbReference type="InParanoid" id="C1E0F7"/>
<feature type="region of interest" description="Disordered" evidence="1">
    <location>
        <begin position="1"/>
        <end position="40"/>
    </location>
</feature>